<proteinExistence type="predicted"/>
<evidence type="ECO:0000256" key="2">
    <source>
        <dbReference type="SAM" id="Phobius"/>
    </source>
</evidence>
<feature type="compositionally biased region" description="Polar residues" evidence="1">
    <location>
        <begin position="168"/>
        <end position="192"/>
    </location>
</feature>
<feature type="region of interest" description="Disordered" evidence="1">
    <location>
        <begin position="248"/>
        <end position="287"/>
    </location>
</feature>
<dbReference type="RefSeq" id="XP_031550311.1">
    <property type="nucleotide sequence ID" value="XM_031694451.1"/>
</dbReference>
<evidence type="ECO:0000256" key="1">
    <source>
        <dbReference type="SAM" id="MobiDB-lite"/>
    </source>
</evidence>
<dbReference type="Proteomes" id="UP000515163">
    <property type="component" value="Unplaced"/>
</dbReference>
<feature type="chain" id="PRO_5028283330" evidence="3">
    <location>
        <begin position="27"/>
        <end position="287"/>
    </location>
</feature>
<organism evidence="4 5">
    <name type="scientific">Actinia tenebrosa</name>
    <name type="common">Australian red waratah sea anemone</name>
    <dbReference type="NCBI Taxonomy" id="6105"/>
    <lineage>
        <taxon>Eukaryota</taxon>
        <taxon>Metazoa</taxon>
        <taxon>Cnidaria</taxon>
        <taxon>Anthozoa</taxon>
        <taxon>Hexacorallia</taxon>
        <taxon>Actiniaria</taxon>
        <taxon>Actiniidae</taxon>
        <taxon>Actinia</taxon>
    </lineage>
</organism>
<feature type="compositionally biased region" description="Basic and acidic residues" evidence="1">
    <location>
        <begin position="198"/>
        <end position="215"/>
    </location>
</feature>
<feature type="region of interest" description="Disordered" evidence="1">
    <location>
        <begin position="139"/>
        <end position="236"/>
    </location>
</feature>
<evidence type="ECO:0000313" key="5">
    <source>
        <dbReference type="RefSeq" id="XP_031550311.1"/>
    </source>
</evidence>
<sequence length="287" mass="32445">MTIFFRRASISAIAILLTSWPTEVVCQGNALDWLTQKKIEVYWVVGLGGLLLVTIIGCILCLWCSRRRRGKDFFTKDAREDPCDDNSWEMITSSTKESKKADSKEQDSDNVTVIKISVQNTTNEKDEEKFREATADLVVEPRDEQHKHQTQPDAVCTGNEIKNEENKSSMPSPTTTKAQKNVPNTPNKNSIDGTMDMKYNEMEGAKDGSQKKDSNQPHAEPLYAEVNKAKKKKKVKSGYNIVYAELADFDKNRSDQNNQQRNNPSSAEYAEIARLTKSPRDMSPLDE</sequence>
<keyword evidence="2" id="KW-0472">Membrane</keyword>
<gene>
    <name evidence="5" type="primary">LOC116287767</name>
</gene>
<feature type="compositionally biased region" description="Low complexity" evidence="1">
    <location>
        <begin position="255"/>
        <end position="266"/>
    </location>
</feature>
<keyword evidence="2" id="KW-0812">Transmembrane</keyword>
<dbReference type="KEGG" id="aten:116287767"/>
<keyword evidence="3" id="KW-0732">Signal</keyword>
<name>A0A6P8H4F4_ACTTE</name>
<dbReference type="AlphaFoldDB" id="A0A6P8H4F4"/>
<evidence type="ECO:0000313" key="4">
    <source>
        <dbReference type="Proteomes" id="UP000515163"/>
    </source>
</evidence>
<keyword evidence="4" id="KW-1185">Reference proteome</keyword>
<reference evidence="5" key="1">
    <citation type="submission" date="2025-08" db="UniProtKB">
        <authorList>
            <consortium name="RefSeq"/>
        </authorList>
    </citation>
    <scope>IDENTIFICATION</scope>
    <source>
        <tissue evidence="5">Tentacle</tissue>
    </source>
</reference>
<keyword evidence="2" id="KW-1133">Transmembrane helix</keyword>
<dbReference type="GeneID" id="116287767"/>
<dbReference type="InParanoid" id="A0A6P8H4F4"/>
<protein>
    <submittedName>
        <fullName evidence="5">Uncharacterized protein LOC116287767 isoform X1</fullName>
    </submittedName>
</protein>
<accession>A0A6P8H4F4</accession>
<dbReference type="OrthoDB" id="10302582at2759"/>
<evidence type="ECO:0000256" key="3">
    <source>
        <dbReference type="SAM" id="SignalP"/>
    </source>
</evidence>
<feature type="signal peptide" evidence="3">
    <location>
        <begin position="1"/>
        <end position="26"/>
    </location>
</feature>
<feature type="transmembrane region" description="Helical" evidence="2">
    <location>
        <begin position="42"/>
        <end position="64"/>
    </location>
</feature>